<evidence type="ECO:0000313" key="7">
    <source>
        <dbReference type="Proteomes" id="UP000075531"/>
    </source>
</evidence>
<dbReference type="GO" id="GO:0051191">
    <property type="term" value="P:prosthetic group biosynthetic process"/>
    <property type="evidence" value="ECO:0007669"/>
    <property type="project" value="TreeGrafter"/>
</dbReference>
<evidence type="ECO:0000313" key="6">
    <source>
        <dbReference type="EMBL" id="KYH35228.1"/>
    </source>
</evidence>
<keyword evidence="5" id="KW-0067">ATP-binding</keyword>
<dbReference type="Gene3D" id="1.10.4200.10">
    <property type="entry name" value="Triphosphoribosyl-dephospho-CoA protein"/>
    <property type="match status" value="1"/>
</dbReference>
<gene>
    <name evidence="6" type="primary">citG</name>
    <name evidence="6" type="ORF">CLTEP_08530</name>
</gene>
<dbReference type="GO" id="GO:0016757">
    <property type="term" value="F:glycosyltransferase activity"/>
    <property type="evidence" value="ECO:0007669"/>
    <property type="project" value="UniProtKB-KW"/>
</dbReference>
<dbReference type="PANTHER" id="PTHR30201:SF2">
    <property type="entry name" value="2-(5''-TRIPHOSPHORIBOSYL)-3'-DEPHOSPHOCOENZYME-A SYNTHASE"/>
    <property type="match status" value="1"/>
</dbReference>
<dbReference type="GO" id="GO:0046917">
    <property type="term" value="F:triphosphoribosyl-dephospho-CoA synthase activity"/>
    <property type="evidence" value="ECO:0007669"/>
    <property type="project" value="UniProtKB-EC"/>
</dbReference>
<dbReference type="STRING" id="1121338.CLTEP_08530"/>
<sequence length="286" mass="32542">MEISSIKDIAFDIGEIALQSMLYEISCFPSAGLVSPVSRGAHKDMDYFTFIKSTSVLSKYMVVFSQCGYSDEQPHVIFKKIREIGKEAEQSMFLKTKGINTHKGMIFLLGISCAATAKAIHDSKDFLYIPDIIKKMTHGIVSTELKNMNKNKKLTYGEKLYLKYGMEGIRGQVERGLPLIFDYSVKVYEENHRLSENDRLVHTLFSIMQFCDDTTILHKHTLEKLRYVQNKAKHIIAIGGMNTEIGRKEINNIDRIFSREGISPGGSADLLAVTVFFHMVKEKFFK</sequence>
<evidence type="ECO:0000256" key="4">
    <source>
        <dbReference type="ARBA" id="ARBA00022741"/>
    </source>
</evidence>
<comment type="catalytic activity">
    <reaction evidence="1">
        <text>3'-dephospho-CoA + ATP = 2'-(5''-triphospho-alpha-D-ribosyl)-3'-dephospho-CoA + adenine</text>
        <dbReference type="Rhea" id="RHEA:15117"/>
        <dbReference type="ChEBI" id="CHEBI:16708"/>
        <dbReference type="ChEBI" id="CHEBI:30616"/>
        <dbReference type="ChEBI" id="CHEBI:57328"/>
        <dbReference type="ChEBI" id="CHEBI:61378"/>
        <dbReference type="EC" id="2.4.2.52"/>
    </reaction>
</comment>
<dbReference type="NCBIfam" id="TIGR03125">
    <property type="entry name" value="citrate_citG"/>
    <property type="match status" value="1"/>
</dbReference>
<protein>
    <recommendedName>
        <fullName evidence="2">triphosphoribosyl-dephospho-CoA synthase</fullName>
        <ecNumber evidence="2">2.4.2.52</ecNumber>
    </recommendedName>
</protein>
<dbReference type="PATRIC" id="fig|1121338.3.peg.871"/>
<dbReference type="Proteomes" id="UP000075531">
    <property type="component" value="Unassembled WGS sequence"/>
</dbReference>
<name>A0A151B5N7_9CLOT</name>
<evidence type="ECO:0000256" key="5">
    <source>
        <dbReference type="ARBA" id="ARBA00022840"/>
    </source>
</evidence>
<evidence type="ECO:0000256" key="2">
    <source>
        <dbReference type="ARBA" id="ARBA00012074"/>
    </source>
</evidence>
<reference evidence="6 7" key="1">
    <citation type="submission" date="2016-02" db="EMBL/GenBank/DDBJ databases">
        <title>Genome sequence of Clostridium tepidiprofundi DSM 19306.</title>
        <authorList>
            <person name="Poehlein A."/>
            <person name="Daniel R."/>
        </authorList>
    </citation>
    <scope>NUCLEOTIDE SEQUENCE [LARGE SCALE GENOMIC DNA]</scope>
    <source>
        <strain evidence="6 7">DSM 19306</strain>
    </source>
</reference>
<dbReference type="OrthoDB" id="114886at2"/>
<dbReference type="EMBL" id="LTBA01000005">
    <property type="protein sequence ID" value="KYH35228.1"/>
    <property type="molecule type" value="Genomic_DNA"/>
</dbReference>
<dbReference type="GO" id="GO:0005524">
    <property type="term" value="F:ATP binding"/>
    <property type="evidence" value="ECO:0007669"/>
    <property type="project" value="UniProtKB-KW"/>
</dbReference>
<evidence type="ECO:0000256" key="1">
    <source>
        <dbReference type="ARBA" id="ARBA00001210"/>
    </source>
</evidence>
<comment type="caution">
    <text evidence="6">The sequence shown here is derived from an EMBL/GenBank/DDBJ whole genome shotgun (WGS) entry which is preliminary data.</text>
</comment>
<dbReference type="Pfam" id="PF01874">
    <property type="entry name" value="CitG"/>
    <property type="match status" value="1"/>
</dbReference>
<keyword evidence="7" id="KW-1185">Reference proteome</keyword>
<dbReference type="PANTHER" id="PTHR30201">
    <property type="entry name" value="TRIPHOSPHORIBOSYL-DEPHOSPHO-COA SYNTHASE"/>
    <property type="match status" value="1"/>
</dbReference>
<dbReference type="InterPro" id="IPR002736">
    <property type="entry name" value="CitG"/>
</dbReference>
<keyword evidence="6" id="KW-0328">Glycosyltransferase</keyword>
<dbReference type="AlphaFoldDB" id="A0A151B5N7"/>
<keyword evidence="4" id="KW-0547">Nucleotide-binding</keyword>
<proteinExistence type="predicted"/>
<dbReference type="InterPro" id="IPR017551">
    <property type="entry name" value="TriPribosyl-deP-CoA_syn_CitG"/>
</dbReference>
<organism evidence="6 7">
    <name type="scientific">Clostridium tepidiprofundi DSM 19306</name>
    <dbReference type="NCBI Taxonomy" id="1121338"/>
    <lineage>
        <taxon>Bacteria</taxon>
        <taxon>Bacillati</taxon>
        <taxon>Bacillota</taxon>
        <taxon>Clostridia</taxon>
        <taxon>Eubacteriales</taxon>
        <taxon>Clostridiaceae</taxon>
        <taxon>Clostridium</taxon>
    </lineage>
</organism>
<evidence type="ECO:0000256" key="3">
    <source>
        <dbReference type="ARBA" id="ARBA00022679"/>
    </source>
</evidence>
<keyword evidence="3 6" id="KW-0808">Transferase</keyword>
<accession>A0A151B5N7</accession>
<dbReference type="EC" id="2.4.2.52" evidence="2"/>
<dbReference type="RefSeq" id="WP_066823076.1">
    <property type="nucleotide sequence ID" value="NZ_LTBA01000005.1"/>
</dbReference>